<sequence length="359" mass="40132">MHMPCPELYGNACSSESALLFVREVSRRIQHDLKSGIPAPMFKKCFRILIALDYDVKKALRDYHIHSKKSNLVEGLVQIALKSLHQLNKGYDDVKLECSKAEIARKQQLAQEADEIEHLLASMDITLSLNQKPLNLNKLKECVSALRCLEVDIDLQARLAFEVDQMSESSEYSDMNFSYGSTPLSSWIKVIQDPAVKTVLSAALHCDGRICMVWGSSLGWLVFYAALTIGCTCWGYELLCTLHEFASGLKQKLQLDHGLVQLQNADLLVSDLSNVGVLVLTNQCWDAELMQKASTKLALELPENAVIIEYCQHLTKYCDPKVHSAAEKAVLEIVATVPVPVSWNDSQIIHVYRKVAGQI</sequence>
<gene>
    <name evidence="1" type="ORF">CEUSTIGMA_g1501.t1</name>
</gene>
<dbReference type="InterPro" id="IPR029063">
    <property type="entry name" value="SAM-dependent_MTases_sf"/>
</dbReference>
<name>A0A250WTB9_9CHLO</name>
<dbReference type="AlphaFoldDB" id="A0A250WTB9"/>
<organism evidence="1 2">
    <name type="scientific">Chlamydomonas eustigma</name>
    <dbReference type="NCBI Taxonomy" id="1157962"/>
    <lineage>
        <taxon>Eukaryota</taxon>
        <taxon>Viridiplantae</taxon>
        <taxon>Chlorophyta</taxon>
        <taxon>core chlorophytes</taxon>
        <taxon>Chlorophyceae</taxon>
        <taxon>CS clade</taxon>
        <taxon>Chlamydomonadales</taxon>
        <taxon>Chlamydomonadaceae</taxon>
        <taxon>Chlamydomonas</taxon>
    </lineage>
</organism>
<dbReference type="Gene3D" id="3.40.50.150">
    <property type="entry name" value="Vaccinia Virus protein VP39"/>
    <property type="match status" value="1"/>
</dbReference>
<accession>A0A250WTB9</accession>
<proteinExistence type="predicted"/>
<dbReference type="EMBL" id="BEGY01000005">
    <property type="protein sequence ID" value="GAX74051.1"/>
    <property type="molecule type" value="Genomic_DNA"/>
</dbReference>
<evidence type="ECO:0000313" key="2">
    <source>
        <dbReference type="Proteomes" id="UP000232323"/>
    </source>
</evidence>
<protein>
    <submittedName>
        <fullName evidence="1">Uncharacterized protein</fullName>
    </submittedName>
</protein>
<evidence type="ECO:0000313" key="1">
    <source>
        <dbReference type="EMBL" id="GAX74051.1"/>
    </source>
</evidence>
<dbReference type="Proteomes" id="UP000232323">
    <property type="component" value="Unassembled WGS sequence"/>
</dbReference>
<dbReference type="OrthoDB" id="568235at2759"/>
<comment type="caution">
    <text evidence="1">The sequence shown here is derived from an EMBL/GenBank/DDBJ whole genome shotgun (WGS) entry which is preliminary data.</text>
</comment>
<keyword evidence="2" id="KW-1185">Reference proteome</keyword>
<reference evidence="1 2" key="1">
    <citation type="submission" date="2017-08" db="EMBL/GenBank/DDBJ databases">
        <title>Acidophilic green algal genome provides insights into adaptation to an acidic environment.</title>
        <authorList>
            <person name="Hirooka S."/>
            <person name="Hirose Y."/>
            <person name="Kanesaki Y."/>
            <person name="Higuchi S."/>
            <person name="Fujiwara T."/>
            <person name="Onuma R."/>
            <person name="Era A."/>
            <person name="Ohbayashi R."/>
            <person name="Uzuka A."/>
            <person name="Nozaki H."/>
            <person name="Yoshikawa H."/>
            <person name="Miyagishima S.Y."/>
        </authorList>
    </citation>
    <scope>NUCLEOTIDE SEQUENCE [LARGE SCALE GENOMIC DNA]</scope>
    <source>
        <strain evidence="1 2">NIES-2499</strain>
    </source>
</reference>